<keyword evidence="2" id="KW-1185">Reference proteome</keyword>
<accession>A0ACB8A0R3</accession>
<dbReference type="Proteomes" id="UP000790377">
    <property type="component" value="Unassembled WGS sequence"/>
</dbReference>
<comment type="caution">
    <text evidence="1">The sequence shown here is derived from an EMBL/GenBank/DDBJ whole genome shotgun (WGS) entry which is preliminary data.</text>
</comment>
<protein>
    <submittedName>
        <fullName evidence="1">Alpha/Beta hydrolase protein</fullName>
    </submittedName>
</protein>
<evidence type="ECO:0000313" key="1">
    <source>
        <dbReference type="EMBL" id="KAH7906930.1"/>
    </source>
</evidence>
<sequence>MSTREPDPSSCFRTVQHSGTPVGERISIKISVDSTEVAVPTYLSRPPGSTSATATRNVLLYFSDVFGPFYINSQLMQDYFAGQGLTVVGIDYFDGDPVGPHLAEPGFDRAVWRDKSVARAVQWAPRWVESVRAMFGSEDVSYHAVGYCFGAPYALDLAGTGWLASAAVAHPTNLQESHFQEAKAPLFFGCAETDHAFPASARRRAEDILVERHANYYFQTFSGVSHGFATRGDPGVGSERWAKEECARGMAGWFGRFGG</sequence>
<reference evidence="1" key="1">
    <citation type="journal article" date="2021" name="New Phytol.">
        <title>Evolutionary innovations through gain and loss of genes in the ectomycorrhizal Boletales.</title>
        <authorList>
            <person name="Wu G."/>
            <person name="Miyauchi S."/>
            <person name="Morin E."/>
            <person name="Kuo A."/>
            <person name="Drula E."/>
            <person name="Varga T."/>
            <person name="Kohler A."/>
            <person name="Feng B."/>
            <person name="Cao Y."/>
            <person name="Lipzen A."/>
            <person name="Daum C."/>
            <person name="Hundley H."/>
            <person name="Pangilinan J."/>
            <person name="Johnson J."/>
            <person name="Barry K."/>
            <person name="LaButti K."/>
            <person name="Ng V."/>
            <person name="Ahrendt S."/>
            <person name="Min B."/>
            <person name="Choi I.G."/>
            <person name="Park H."/>
            <person name="Plett J.M."/>
            <person name="Magnuson J."/>
            <person name="Spatafora J.W."/>
            <person name="Nagy L.G."/>
            <person name="Henrissat B."/>
            <person name="Grigoriev I.V."/>
            <person name="Yang Z.L."/>
            <person name="Xu J."/>
            <person name="Martin F.M."/>
        </authorList>
    </citation>
    <scope>NUCLEOTIDE SEQUENCE</scope>
    <source>
        <strain evidence="1">ATCC 28755</strain>
    </source>
</reference>
<proteinExistence type="predicted"/>
<dbReference type="EMBL" id="MU267959">
    <property type="protein sequence ID" value="KAH7906930.1"/>
    <property type="molecule type" value="Genomic_DNA"/>
</dbReference>
<organism evidence="1 2">
    <name type="scientific">Hygrophoropsis aurantiaca</name>
    <dbReference type="NCBI Taxonomy" id="72124"/>
    <lineage>
        <taxon>Eukaryota</taxon>
        <taxon>Fungi</taxon>
        <taxon>Dikarya</taxon>
        <taxon>Basidiomycota</taxon>
        <taxon>Agaricomycotina</taxon>
        <taxon>Agaricomycetes</taxon>
        <taxon>Agaricomycetidae</taxon>
        <taxon>Boletales</taxon>
        <taxon>Coniophorineae</taxon>
        <taxon>Hygrophoropsidaceae</taxon>
        <taxon>Hygrophoropsis</taxon>
    </lineage>
</organism>
<evidence type="ECO:0000313" key="2">
    <source>
        <dbReference type="Proteomes" id="UP000790377"/>
    </source>
</evidence>
<gene>
    <name evidence="1" type="ORF">BJ138DRAFT_564385</name>
</gene>
<name>A0ACB8A0R3_9AGAM</name>
<keyword evidence="1" id="KW-0378">Hydrolase</keyword>